<evidence type="ECO:0000313" key="2">
    <source>
        <dbReference type="Proteomes" id="UP001186974"/>
    </source>
</evidence>
<proteinExistence type="predicted"/>
<protein>
    <submittedName>
        <fullName evidence="1">Uncharacterized protein</fullName>
    </submittedName>
</protein>
<gene>
    <name evidence="1" type="ORF">LTS18_009810</name>
</gene>
<evidence type="ECO:0000313" key="1">
    <source>
        <dbReference type="EMBL" id="KAK3059898.1"/>
    </source>
</evidence>
<comment type="caution">
    <text evidence="1">The sequence shown here is derived from an EMBL/GenBank/DDBJ whole genome shotgun (WGS) entry which is preliminary data.</text>
</comment>
<organism evidence="1 2">
    <name type="scientific">Coniosporium uncinatum</name>
    <dbReference type="NCBI Taxonomy" id="93489"/>
    <lineage>
        <taxon>Eukaryota</taxon>
        <taxon>Fungi</taxon>
        <taxon>Dikarya</taxon>
        <taxon>Ascomycota</taxon>
        <taxon>Pezizomycotina</taxon>
        <taxon>Dothideomycetes</taxon>
        <taxon>Dothideomycetes incertae sedis</taxon>
        <taxon>Coniosporium</taxon>
    </lineage>
</organism>
<name>A0ACC3D074_9PEZI</name>
<reference evidence="1" key="1">
    <citation type="submission" date="2024-09" db="EMBL/GenBank/DDBJ databases">
        <title>Black Yeasts Isolated from many extreme environments.</title>
        <authorList>
            <person name="Coleine C."/>
            <person name="Stajich J.E."/>
            <person name="Selbmann L."/>
        </authorList>
    </citation>
    <scope>NUCLEOTIDE SEQUENCE</scope>
    <source>
        <strain evidence="1">CCFEE 5737</strain>
    </source>
</reference>
<dbReference type="Proteomes" id="UP001186974">
    <property type="component" value="Unassembled WGS sequence"/>
</dbReference>
<feature type="non-terminal residue" evidence="1">
    <location>
        <position position="273"/>
    </location>
</feature>
<sequence length="273" mass="29945">MNRRMSETRALSAALRESPGSPGIPTSLPPPKLHFHKIGSSAYRDVPDVYRHITDPNEKRRLALVEIDKAPFGWYHVRMVVVTGVGFFTDAYSIFAINLTTIMFGIIYWQDSNNGVITHDADVGIKVATAIGTIIGQIGFGFLTDVVGRKNMYGIELLIIIFSTLAQALCSPSYAVSFTGLMIFWRVFMGLGVGGDYPMSVVITSEFANTKWRGAMIGAVFAQQGFGQFAAAIVTLVVTVAYKDTLTAAPNRDLCDLQCLKAVDTMWRIIIAF</sequence>
<accession>A0ACC3D074</accession>
<keyword evidence="2" id="KW-1185">Reference proteome</keyword>
<dbReference type="EMBL" id="JAWDJW010009022">
    <property type="protein sequence ID" value="KAK3059898.1"/>
    <property type="molecule type" value="Genomic_DNA"/>
</dbReference>